<dbReference type="AlphaFoldDB" id="A0A182EN02"/>
<organism evidence="3">
    <name type="scientific">Onchocerca ochengi</name>
    <name type="common">Filarial nematode worm</name>
    <dbReference type="NCBI Taxonomy" id="42157"/>
    <lineage>
        <taxon>Eukaryota</taxon>
        <taxon>Metazoa</taxon>
        <taxon>Ecdysozoa</taxon>
        <taxon>Nematoda</taxon>
        <taxon>Chromadorea</taxon>
        <taxon>Rhabditida</taxon>
        <taxon>Spirurina</taxon>
        <taxon>Spiruromorpha</taxon>
        <taxon>Filarioidea</taxon>
        <taxon>Onchocercidae</taxon>
        <taxon>Onchocerca</taxon>
    </lineage>
</organism>
<sequence length="223" mass="25767">MNQIEQTWKLEAIEIKDLMTEYHDGKALEAFQKMLTIDSERRYVVGWPWKNQAIMPAKDMEWHKDEARQGRYLVMTDVKKAFLQVSLKREERDVTSNIAFSIAAVIRHLLNEGSSKLSTEIPKNLYVDNVVLTSENESEKVSQMEPQEYSEIQYSVFVDASENAMGLAVYARRSNTSIPRLEFSPDEKLKWKRHTYGQIALVFCTGCYDVMAHHGVGIERKLA</sequence>
<dbReference type="OrthoDB" id="5920525at2759"/>
<dbReference type="Proteomes" id="UP000271087">
    <property type="component" value="Unassembled WGS sequence"/>
</dbReference>
<dbReference type="EMBL" id="UYRW01004682">
    <property type="protein sequence ID" value="VDM92985.1"/>
    <property type="molecule type" value="Genomic_DNA"/>
</dbReference>
<reference evidence="1 2" key="2">
    <citation type="submission" date="2018-08" db="EMBL/GenBank/DDBJ databases">
        <authorList>
            <person name="Laetsch R D."/>
            <person name="Stevens L."/>
            <person name="Kumar S."/>
            <person name="Blaxter L. M."/>
        </authorList>
    </citation>
    <scope>NUCLEOTIDE SEQUENCE [LARGE SCALE GENOMIC DNA]</scope>
</reference>
<dbReference type="STRING" id="42157.A0A182EN02"/>
<reference evidence="3" key="1">
    <citation type="submission" date="2016-06" db="UniProtKB">
        <authorList>
            <consortium name="WormBaseParasite"/>
        </authorList>
    </citation>
    <scope>IDENTIFICATION</scope>
</reference>
<evidence type="ECO:0000313" key="1">
    <source>
        <dbReference type="EMBL" id="VDM92985.1"/>
    </source>
</evidence>
<protein>
    <submittedName>
        <fullName evidence="3">RT_RNaseH_2 domain-containing protein</fullName>
    </submittedName>
</protein>
<accession>A0A182EN02</accession>
<evidence type="ECO:0000313" key="2">
    <source>
        <dbReference type="Proteomes" id="UP000271087"/>
    </source>
</evidence>
<gene>
    <name evidence="1" type="ORF">NOO_LOCUS9502</name>
</gene>
<dbReference type="WBParaSite" id="nOo.2.0.1.t09502-RA">
    <property type="protein sequence ID" value="nOo.2.0.1.t09502-RA"/>
    <property type="gene ID" value="nOo.2.0.1.g09502"/>
</dbReference>
<evidence type="ECO:0000313" key="3">
    <source>
        <dbReference type="WBParaSite" id="nOo.2.0.1.t09502-RA"/>
    </source>
</evidence>
<keyword evidence="2" id="KW-1185">Reference proteome</keyword>
<proteinExistence type="predicted"/>
<name>A0A182EN02_ONCOC</name>